<reference evidence="1" key="1">
    <citation type="journal article" date="2021" name="Environ. Microbiol.">
        <title>Gene family expansions and transcriptome signatures uncover fungal adaptations to wood decay.</title>
        <authorList>
            <person name="Hage H."/>
            <person name="Miyauchi S."/>
            <person name="Viragh M."/>
            <person name="Drula E."/>
            <person name="Min B."/>
            <person name="Chaduli D."/>
            <person name="Navarro D."/>
            <person name="Favel A."/>
            <person name="Norest M."/>
            <person name="Lesage-Meessen L."/>
            <person name="Balint B."/>
            <person name="Merenyi Z."/>
            <person name="de Eugenio L."/>
            <person name="Morin E."/>
            <person name="Martinez A.T."/>
            <person name="Baldrian P."/>
            <person name="Stursova M."/>
            <person name="Martinez M.J."/>
            <person name="Novotny C."/>
            <person name="Magnuson J.K."/>
            <person name="Spatafora J.W."/>
            <person name="Maurice S."/>
            <person name="Pangilinan J."/>
            <person name="Andreopoulos W."/>
            <person name="LaButti K."/>
            <person name="Hundley H."/>
            <person name="Na H."/>
            <person name="Kuo A."/>
            <person name="Barry K."/>
            <person name="Lipzen A."/>
            <person name="Henrissat B."/>
            <person name="Riley R."/>
            <person name="Ahrendt S."/>
            <person name="Nagy L.G."/>
            <person name="Grigoriev I.V."/>
            <person name="Martin F."/>
            <person name="Rosso M.N."/>
        </authorList>
    </citation>
    <scope>NUCLEOTIDE SEQUENCE</scope>
    <source>
        <strain evidence="1">CBS 384.51</strain>
    </source>
</reference>
<evidence type="ECO:0000313" key="2">
    <source>
        <dbReference type="Proteomes" id="UP001055072"/>
    </source>
</evidence>
<name>A0ACB8UL32_9APHY</name>
<feature type="non-terminal residue" evidence="1">
    <location>
        <position position="1"/>
    </location>
</feature>
<gene>
    <name evidence="1" type="ORF">BDY19DRAFT_880437</name>
</gene>
<organism evidence="1 2">
    <name type="scientific">Irpex rosettiformis</name>
    <dbReference type="NCBI Taxonomy" id="378272"/>
    <lineage>
        <taxon>Eukaryota</taxon>
        <taxon>Fungi</taxon>
        <taxon>Dikarya</taxon>
        <taxon>Basidiomycota</taxon>
        <taxon>Agaricomycotina</taxon>
        <taxon>Agaricomycetes</taxon>
        <taxon>Polyporales</taxon>
        <taxon>Irpicaceae</taxon>
        <taxon>Irpex</taxon>
    </lineage>
</organism>
<protein>
    <submittedName>
        <fullName evidence="1">Uncharacterized protein</fullName>
    </submittedName>
</protein>
<evidence type="ECO:0000313" key="1">
    <source>
        <dbReference type="EMBL" id="KAI0094973.1"/>
    </source>
</evidence>
<accession>A0ACB8UL32</accession>
<dbReference type="EMBL" id="MU274900">
    <property type="protein sequence ID" value="KAI0094973.1"/>
    <property type="molecule type" value="Genomic_DNA"/>
</dbReference>
<comment type="caution">
    <text evidence="1">The sequence shown here is derived from an EMBL/GenBank/DDBJ whole genome shotgun (WGS) entry which is preliminary data.</text>
</comment>
<sequence length="81" mass="9205">YEAGHANAHDIHDPKDSRSLFGRANVEHKLQAGEKQRDKEWSHRDPTAPARDHGNRPSRGAEIDSKLQQDDELRLKEKGQA</sequence>
<dbReference type="Proteomes" id="UP001055072">
    <property type="component" value="Unassembled WGS sequence"/>
</dbReference>
<keyword evidence="2" id="KW-1185">Reference proteome</keyword>
<proteinExistence type="predicted"/>